<dbReference type="EMBL" id="CAJNOU010000158">
    <property type="protein sequence ID" value="CAF0892871.1"/>
    <property type="molecule type" value="Genomic_DNA"/>
</dbReference>
<dbReference type="Proteomes" id="UP000663823">
    <property type="component" value="Unassembled WGS sequence"/>
</dbReference>
<organism evidence="10 11">
    <name type="scientific">Rotaria sordida</name>
    <dbReference type="NCBI Taxonomy" id="392033"/>
    <lineage>
        <taxon>Eukaryota</taxon>
        <taxon>Metazoa</taxon>
        <taxon>Spiralia</taxon>
        <taxon>Gnathifera</taxon>
        <taxon>Rotifera</taxon>
        <taxon>Eurotatoria</taxon>
        <taxon>Bdelloidea</taxon>
        <taxon>Philodinida</taxon>
        <taxon>Philodinidae</taxon>
        <taxon>Rotaria</taxon>
    </lineage>
</organism>
<evidence type="ECO:0000256" key="1">
    <source>
        <dbReference type="SAM" id="SignalP"/>
    </source>
</evidence>
<evidence type="ECO:0000313" key="6">
    <source>
        <dbReference type="EMBL" id="CAF0853673.1"/>
    </source>
</evidence>
<dbReference type="Proteomes" id="UP000663864">
    <property type="component" value="Unassembled WGS sequence"/>
</dbReference>
<dbReference type="EMBL" id="CAJOAX010004138">
    <property type="protein sequence ID" value="CAF3891638.1"/>
    <property type="molecule type" value="Genomic_DNA"/>
</dbReference>
<evidence type="ECO:0000313" key="7">
    <source>
        <dbReference type="EMBL" id="CAF0892871.1"/>
    </source>
</evidence>
<feature type="signal peptide" evidence="1">
    <location>
        <begin position="1"/>
        <end position="23"/>
    </location>
</feature>
<dbReference type="Proteomes" id="UP000663889">
    <property type="component" value="Unassembled WGS sequence"/>
</dbReference>
<dbReference type="EMBL" id="CAJNOL010000105">
    <property type="protein sequence ID" value="CAF0848908.1"/>
    <property type="molecule type" value="Genomic_DNA"/>
</dbReference>
<name>A0A819UQW9_9BILA</name>
<dbReference type="EMBL" id="CAJOBE010002099">
    <property type="protein sequence ID" value="CAF3799257.1"/>
    <property type="molecule type" value="Genomic_DNA"/>
</dbReference>
<sequence>MSQFYRVPIFIIICLYVFQPSIFECSPLTQKIVIHGHEWTVPNEPGWEDVLQEVEPIRRLLLANCATSRECRLAAEKLRDIFLKYPVSSKYYDDSLRNDKNAYDLGSIFKWG</sequence>
<protein>
    <submittedName>
        <fullName evidence="10">Uncharacterized protein</fullName>
    </submittedName>
</protein>
<gene>
    <name evidence="8" type="ORF">FNK824_LOCUS14903</name>
    <name evidence="10" type="ORF">JBS370_LOCUS31731</name>
    <name evidence="5" type="ORF">JXQ802_LOCUS6587</name>
    <name evidence="6" type="ORF">JXQ802_LOCUS6822</name>
    <name evidence="9" type="ORF">OTI717_LOCUS23305</name>
    <name evidence="2" type="ORF">PYM288_LOCUS2053</name>
    <name evidence="4" type="ORF">RFH988_LOCUS4890</name>
    <name evidence="7" type="ORF">SEV965_LOCUS5228</name>
    <name evidence="3" type="ORF">ZHD862_LOCUS3216</name>
</gene>
<evidence type="ECO:0000313" key="4">
    <source>
        <dbReference type="EMBL" id="CAF0819996.1"/>
    </source>
</evidence>
<evidence type="ECO:0000313" key="8">
    <source>
        <dbReference type="EMBL" id="CAF3799257.1"/>
    </source>
</evidence>
<evidence type="ECO:0000313" key="10">
    <source>
        <dbReference type="EMBL" id="CAF4101054.1"/>
    </source>
</evidence>
<evidence type="ECO:0000313" key="11">
    <source>
        <dbReference type="Proteomes" id="UP000663836"/>
    </source>
</evidence>
<dbReference type="Proteomes" id="UP000663854">
    <property type="component" value="Unassembled WGS sequence"/>
</dbReference>
<evidence type="ECO:0000313" key="3">
    <source>
        <dbReference type="EMBL" id="CAF0817632.1"/>
    </source>
</evidence>
<dbReference type="EMBL" id="CAJNOT010000069">
    <property type="protein sequence ID" value="CAF0817632.1"/>
    <property type="molecule type" value="Genomic_DNA"/>
</dbReference>
<evidence type="ECO:0000313" key="9">
    <source>
        <dbReference type="EMBL" id="CAF3891638.1"/>
    </source>
</evidence>
<dbReference type="EMBL" id="CAJNOL010000110">
    <property type="protein sequence ID" value="CAF0853673.1"/>
    <property type="molecule type" value="Genomic_DNA"/>
</dbReference>
<dbReference type="AlphaFoldDB" id="A0A819UQW9"/>
<evidence type="ECO:0000313" key="12">
    <source>
        <dbReference type="Proteomes" id="UP000663870"/>
    </source>
</evidence>
<reference evidence="10" key="1">
    <citation type="submission" date="2021-02" db="EMBL/GenBank/DDBJ databases">
        <authorList>
            <person name="Nowell W R."/>
        </authorList>
    </citation>
    <scope>NUCLEOTIDE SEQUENCE</scope>
</reference>
<feature type="chain" id="PRO_5036236135" evidence="1">
    <location>
        <begin position="24"/>
        <end position="112"/>
    </location>
</feature>
<keyword evidence="12" id="KW-1185">Reference proteome</keyword>
<dbReference type="Proteomes" id="UP000663870">
    <property type="component" value="Unassembled WGS sequence"/>
</dbReference>
<accession>A0A819UQW9</accession>
<comment type="caution">
    <text evidence="10">The sequence shown here is derived from an EMBL/GenBank/DDBJ whole genome shotgun (WGS) entry which is preliminary data.</text>
</comment>
<dbReference type="Proteomes" id="UP000663874">
    <property type="component" value="Unassembled WGS sequence"/>
</dbReference>
<dbReference type="Proteomes" id="UP000663836">
    <property type="component" value="Unassembled WGS sequence"/>
</dbReference>
<dbReference type="Proteomes" id="UP000663882">
    <property type="component" value="Unassembled WGS sequence"/>
</dbReference>
<dbReference type="EMBL" id="CAJNOO010000133">
    <property type="protein sequence ID" value="CAF0819996.1"/>
    <property type="molecule type" value="Genomic_DNA"/>
</dbReference>
<evidence type="ECO:0000313" key="2">
    <source>
        <dbReference type="EMBL" id="CAF0750393.1"/>
    </source>
</evidence>
<dbReference type="EMBL" id="CAJNOH010000013">
    <property type="protein sequence ID" value="CAF0750393.1"/>
    <property type="molecule type" value="Genomic_DNA"/>
</dbReference>
<keyword evidence="1" id="KW-0732">Signal</keyword>
<dbReference type="EMBL" id="CAJOBD010007992">
    <property type="protein sequence ID" value="CAF4101054.1"/>
    <property type="molecule type" value="Genomic_DNA"/>
</dbReference>
<evidence type="ECO:0000313" key="5">
    <source>
        <dbReference type="EMBL" id="CAF0848908.1"/>
    </source>
</evidence>
<proteinExistence type="predicted"/>
<dbReference type="OrthoDB" id="9993633at2759"/>